<name>A0ACB9M856_9MYRT</name>
<comment type="caution">
    <text evidence="1">The sequence shown here is derived from an EMBL/GenBank/DDBJ whole genome shotgun (WGS) entry which is preliminary data.</text>
</comment>
<gene>
    <name evidence="1" type="ORF">MLD38_033300</name>
</gene>
<evidence type="ECO:0000313" key="2">
    <source>
        <dbReference type="Proteomes" id="UP001057402"/>
    </source>
</evidence>
<keyword evidence="2" id="KW-1185">Reference proteome</keyword>
<proteinExistence type="predicted"/>
<dbReference type="EMBL" id="CM042889">
    <property type="protein sequence ID" value="KAI4319736.1"/>
    <property type="molecule type" value="Genomic_DNA"/>
</dbReference>
<evidence type="ECO:0000313" key="1">
    <source>
        <dbReference type="EMBL" id="KAI4319736.1"/>
    </source>
</evidence>
<protein>
    <submittedName>
        <fullName evidence="1">Uncharacterized protein</fullName>
    </submittedName>
</protein>
<sequence length="121" mass="13563">MDRTWRADLDIRSAESQSRSENTNPRSMKPLSSLNSSRLLLVLEIPLLFFLASVFFPHPGLSISFPASTKLDPPLPDSTVSRFGVAERTESGEQEMSRGPSRSWTGRGGQTWKFRGEVRHS</sequence>
<organism evidence="1 2">
    <name type="scientific">Melastoma candidum</name>
    <dbReference type="NCBI Taxonomy" id="119954"/>
    <lineage>
        <taxon>Eukaryota</taxon>
        <taxon>Viridiplantae</taxon>
        <taxon>Streptophyta</taxon>
        <taxon>Embryophyta</taxon>
        <taxon>Tracheophyta</taxon>
        <taxon>Spermatophyta</taxon>
        <taxon>Magnoliopsida</taxon>
        <taxon>eudicotyledons</taxon>
        <taxon>Gunneridae</taxon>
        <taxon>Pentapetalae</taxon>
        <taxon>rosids</taxon>
        <taxon>malvids</taxon>
        <taxon>Myrtales</taxon>
        <taxon>Melastomataceae</taxon>
        <taxon>Melastomatoideae</taxon>
        <taxon>Melastomateae</taxon>
        <taxon>Melastoma</taxon>
    </lineage>
</organism>
<accession>A0ACB9M856</accession>
<reference evidence="2" key="1">
    <citation type="journal article" date="2023" name="Front. Plant Sci.">
        <title>Chromosomal-level genome assembly of Melastoma candidum provides insights into trichome evolution.</title>
        <authorList>
            <person name="Zhong Y."/>
            <person name="Wu W."/>
            <person name="Sun C."/>
            <person name="Zou P."/>
            <person name="Liu Y."/>
            <person name="Dai S."/>
            <person name="Zhou R."/>
        </authorList>
    </citation>
    <scope>NUCLEOTIDE SEQUENCE [LARGE SCALE GENOMIC DNA]</scope>
</reference>
<dbReference type="Proteomes" id="UP001057402">
    <property type="component" value="Chromosome 10"/>
</dbReference>